<evidence type="ECO:0000313" key="1">
    <source>
        <dbReference type="EMBL" id="MFC1443580.1"/>
    </source>
</evidence>
<dbReference type="Pfam" id="PF13646">
    <property type="entry name" value="HEAT_2"/>
    <property type="match status" value="2"/>
</dbReference>
<name>A0ABV6XZ89_9ACTN</name>
<dbReference type="Gene3D" id="3.40.50.300">
    <property type="entry name" value="P-loop containing nucleotide triphosphate hydrolases"/>
    <property type="match status" value="1"/>
</dbReference>
<reference evidence="1 2" key="1">
    <citation type="submission" date="2024-06" db="EMBL/GenBank/DDBJ databases">
        <authorList>
            <person name="Lee S.D."/>
        </authorList>
    </citation>
    <scope>NUCLEOTIDE SEQUENCE [LARGE SCALE GENOMIC DNA]</scope>
    <source>
        <strain evidence="1 2">N1-10</strain>
    </source>
</reference>
<dbReference type="InterPro" id="IPR016024">
    <property type="entry name" value="ARM-type_fold"/>
</dbReference>
<proteinExistence type="predicted"/>
<dbReference type="SUPFAM" id="SSF52540">
    <property type="entry name" value="P-loop containing nucleoside triphosphate hydrolases"/>
    <property type="match status" value="1"/>
</dbReference>
<dbReference type="Proteomes" id="UP001592581">
    <property type="component" value="Unassembled WGS sequence"/>
</dbReference>
<organism evidence="1 2">
    <name type="scientific">Streptacidiphilus jeojiensis</name>
    <dbReference type="NCBI Taxonomy" id="3229225"/>
    <lineage>
        <taxon>Bacteria</taxon>
        <taxon>Bacillati</taxon>
        <taxon>Actinomycetota</taxon>
        <taxon>Actinomycetes</taxon>
        <taxon>Kitasatosporales</taxon>
        <taxon>Streptomycetaceae</taxon>
        <taxon>Streptacidiphilus</taxon>
    </lineage>
</organism>
<evidence type="ECO:0008006" key="3">
    <source>
        <dbReference type="Google" id="ProtNLM"/>
    </source>
</evidence>
<protein>
    <recommendedName>
        <fullName evidence="3">AAA+ ATPase domain-containing protein</fullName>
    </recommendedName>
</protein>
<dbReference type="EMBL" id="JBEUKS010000018">
    <property type="protein sequence ID" value="MFC1443580.1"/>
    <property type="molecule type" value="Genomic_DNA"/>
</dbReference>
<dbReference type="Gene3D" id="1.25.10.10">
    <property type="entry name" value="Leucine-rich Repeat Variant"/>
    <property type="match status" value="2"/>
</dbReference>
<dbReference type="InterPro" id="IPR011989">
    <property type="entry name" value="ARM-like"/>
</dbReference>
<dbReference type="SUPFAM" id="SSF48371">
    <property type="entry name" value="ARM repeat"/>
    <property type="match status" value="2"/>
</dbReference>
<accession>A0ABV6XZ89</accession>
<sequence length="682" mass="74514">MSYSKSHLDRLYKGTAPPPSRRFVKIFLEITSRAAALHPEHHQELSRKAEALLADAYRERRPRSAASSQAPVVSPTDSTVTVLRAQLDLERALRTEDRLRWALSDAELMMTTLLQIISALREIITDLDNRQGRTLFPAHATAEDQYLQAYSYRQTTESQLDRVNDRRRYLEALWEQARADVLRFSKHPDVTAPSALPPGPALPPQQSLPANLLAQPALTDIAAALGRAEQIIAADEHAIHNLELPAAPNVPLRPEDELAILLSATRLSDANSRAMALTTLLKTWPCHPGARGALVHLAGDSDAKIRTTVAQGLIRDESGNGTVRDALIRLAHDTDSAVQATAVQGLASAWPRDIVARDALITLLSQHHSDGTRRCSIEALAEGWPEDLIARDALSALTRDTEFRVRETVVKSLSATWPTDRVARDALVGLIHDRDLSVRELVPEAIAAGRQGDPIVADALRTLLSDPNPTVRWAVERALALWDESDAGPMAASIRAHVASPAALSGQGFLAAARVPREFDPGTSLPLLGTLRRGIALDAGITLLIGPNGYGKTIMLNALWLRTNASHTEALPGMSPLSSEVAVKLELLRTNRVPEQVVYEDAHYRRRRAGALRGQTEGSPNCLFLIDTPFSHYSPAETHSWFEEMQELTEEGCQFVVTATEITQPLPPAVRSIRIAAGTDLA</sequence>
<evidence type="ECO:0000313" key="2">
    <source>
        <dbReference type="Proteomes" id="UP001592581"/>
    </source>
</evidence>
<keyword evidence="2" id="KW-1185">Reference proteome</keyword>
<comment type="caution">
    <text evidence="1">The sequence shown here is derived from an EMBL/GenBank/DDBJ whole genome shotgun (WGS) entry which is preliminary data.</text>
</comment>
<dbReference type="RefSeq" id="WP_380568528.1">
    <property type="nucleotide sequence ID" value="NZ_JBEUKS010000018.1"/>
</dbReference>
<dbReference type="InterPro" id="IPR027417">
    <property type="entry name" value="P-loop_NTPase"/>
</dbReference>
<gene>
    <name evidence="1" type="ORF">ABUW04_35620</name>
</gene>